<name>A0A9E8N7K0_9BACT</name>
<feature type="transmembrane region" description="Helical" evidence="1">
    <location>
        <begin position="59"/>
        <end position="80"/>
    </location>
</feature>
<accession>A0A9E8N7K0</accession>
<proteinExistence type="predicted"/>
<dbReference type="RefSeq" id="WP_244823850.1">
    <property type="nucleotide sequence ID" value="NZ_CP112998.1"/>
</dbReference>
<gene>
    <name evidence="2" type="ORF">ON006_21165</name>
</gene>
<feature type="transmembrane region" description="Helical" evidence="1">
    <location>
        <begin position="6"/>
        <end position="26"/>
    </location>
</feature>
<dbReference type="KEGG" id="dpf:ON006_21165"/>
<dbReference type="Proteomes" id="UP001164653">
    <property type="component" value="Chromosome"/>
</dbReference>
<keyword evidence="1" id="KW-1133">Transmembrane helix</keyword>
<dbReference type="AlphaFoldDB" id="A0A9E8N7K0"/>
<organism evidence="2 3">
    <name type="scientific">Dyadobacter pollutisoli</name>
    <dbReference type="NCBI Taxonomy" id="2910158"/>
    <lineage>
        <taxon>Bacteria</taxon>
        <taxon>Pseudomonadati</taxon>
        <taxon>Bacteroidota</taxon>
        <taxon>Cytophagia</taxon>
        <taxon>Cytophagales</taxon>
        <taxon>Spirosomataceae</taxon>
        <taxon>Dyadobacter</taxon>
    </lineage>
</organism>
<feature type="transmembrane region" description="Helical" evidence="1">
    <location>
        <begin position="33"/>
        <end position="53"/>
    </location>
</feature>
<evidence type="ECO:0000313" key="3">
    <source>
        <dbReference type="Proteomes" id="UP001164653"/>
    </source>
</evidence>
<keyword evidence="3" id="KW-1185">Reference proteome</keyword>
<sequence length="233" mass="25823">MQNIPVFVIVLFAFATFFTIFQFYIAAGKSGKLLVAMVVYMTVQSVLAIDGFYKNGMSIPPRFMFLIGPGMLFGLSLCFFNSGKKFLDSLDLKALTLLHAVRLPVEIILYNVFVAGLIPELMTFEGYNFDILSGISAIVVYYLVFVRQKAGSKLLLIWNIACLLLLINIVGIAILSAKTPFQQLAFDQPNIGVTYFPFVILPAIIVPAVLVSHIAAIRQLLLKKAAQIPRQVH</sequence>
<reference evidence="2" key="1">
    <citation type="submission" date="2022-11" db="EMBL/GenBank/DDBJ databases">
        <title>Dyadobacter pollutisoli sp. nov., isolated from plastic dumped soil.</title>
        <authorList>
            <person name="Kim J.M."/>
            <person name="Kim K.R."/>
            <person name="Lee J.K."/>
            <person name="Hao L."/>
            <person name="Jeon C.O."/>
        </authorList>
    </citation>
    <scope>NUCLEOTIDE SEQUENCE</scope>
    <source>
        <strain evidence="2">U1</strain>
    </source>
</reference>
<feature type="transmembrane region" description="Helical" evidence="1">
    <location>
        <begin position="92"/>
        <end position="114"/>
    </location>
</feature>
<keyword evidence="1" id="KW-0812">Transmembrane</keyword>
<feature type="transmembrane region" description="Helical" evidence="1">
    <location>
        <begin position="156"/>
        <end position="175"/>
    </location>
</feature>
<keyword evidence="1" id="KW-0472">Membrane</keyword>
<dbReference type="EMBL" id="CP112998">
    <property type="protein sequence ID" value="WAC10258.1"/>
    <property type="molecule type" value="Genomic_DNA"/>
</dbReference>
<feature type="transmembrane region" description="Helical" evidence="1">
    <location>
        <begin position="126"/>
        <end position="144"/>
    </location>
</feature>
<feature type="transmembrane region" description="Helical" evidence="1">
    <location>
        <begin position="195"/>
        <end position="217"/>
    </location>
</feature>
<evidence type="ECO:0000256" key="1">
    <source>
        <dbReference type="SAM" id="Phobius"/>
    </source>
</evidence>
<evidence type="ECO:0000313" key="2">
    <source>
        <dbReference type="EMBL" id="WAC10258.1"/>
    </source>
</evidence>
<protein>
    <submittedName>
        <fullName evidence="2">Uncharacterized protein</fullName>
    </submittedName>
</protein>